<keyword evidence="3" id="KW-0614">Plasmid</keyword>
<dbReference type="SUPFAM" id="SSF53649">
    <property type="entry name" value="Alkaline phosphatase-like"/>
    <property type="match status" value="1"/>
</dbReference>
<dbReference type="Gene3D" id="3.40.720.10">
    <property type="entry name" value="Alkaline Phosphatase, subunit A"/>
    <property type="match status" value="1"/>
</dbReference>
<dbReference type="InterPro" id="IPR001952">
    <property type="entry name" value="Alkaline_phosphatase"/>
</dbReference>
<organism evidence="3 4">
    <name type="scientific">Thermus thermophilus</name>
    <dbReference type="NCBI Taxonomy" id="274"/>
    <lineage>
        <taxon>Bacteria</taxon>
        <taxon>Thermotogati</taxon>
        <taxon>Deinococcota</taxon>
        <taxon>Deinococci</taxon>
        <taxon>Thermales</taxon>
        <taxon>Thermaceae</taxon>
        <taxon>Thermus</taxon>
    </lineage>
</organism>
<feature type="binding site" evidence="2">
    <location>
        <position position="27"/>
    </location>
    <ligand>
        <name>Zn(2+)</name>
        <dbReference type="ChEBI" id="CHEBI:29105"/>
        <label>2</label>
    </ligand>
</feature>
<feature type="binding site" evidence="2">
    <location>
        <position position="69"/>
    </location>
    <ligand>
        <name>Zn(2+)</name>
        <dbReference type="ChEBI" id="CHEBI:29105"/>
        <label>2</label>
    </ligand>
</feature>
<feature type="binding site" evidence="2">
    <location>
        <position position="185"/>
    </location>
    <ligand>
        <name>Zn(2+)</name>
        <dbReference type="ChEBI" id="CHEBI:29105"/>
        <label>2</label>
    </ligand>
</feature>
<name>A0A7R7TGM7_THETH</name>
<keyword evidence="2" id="KW-0479">Metal-binding</keyword>
<reference evidence="4" key="1">
    <citation type="submission" date="2021-01" db="EMBL/GenBank/DDBJ databases">
        <title>Complete Genome Sequence of Thermus thermophilus Strain HB5018, Isolated from Mine Onsen Hot Spring.</title>
        <authorList>
            <person name="Miyazaki K."/>
            <person name="Moriya T."/>
            <person name="Nemoto N."/>
            <person name="Oshima T."/>
            <person name="Yura K."/>
            <person name="Bessho Y."/>
        </authorList>
    </citation>
    <scope>NUCLEOTIDE SEQUENCE [LARGE SCALE GENOMIC DNA]</scope>
    <source>
        <strain evidence="4">HB5018</strain>
        <plasmid evidence="4">pHB5018c</plasmid>
    </source>
</reference>
<dbReference type="PANTHER" id="PTHR11596:SF5">
    <property type="entry name" value="ALKALINE PHOSPHATASE"/>
    <property type="match status" value="1"/>
</dbReference>
<evidence type="ECO:0000313" key="3">
    <source>
        <dbReference type="EMBL" id="BCP67595.1"/>
    </source>
</evidence>
<protein>
    <recommendedName>
        <fullName evidence="5">Alkaline phosphatase</fullName>
    </recommendedName>
</protein>
<geneLocation type="plasmid" evidence="3 4">
    <name>pHB5018c</name>
</geneLocation>
<dbReference type="Pfam" id="PF00245">
    <property type="entry name" value="Alk_phosphatase"/>
    <property type="match status" value="1"/>
</dbReference>
<feature type="binding site" evidence="2">
    <location>
        <position position="22"/>
    </location>
    <ligand>
        <name>Mg(2+)</name>
        <dbReference type="ChEBI" id="CHEBI:18420"/>
    </ligand>
</feature>
<sequence>MARQRKGRARSARRQGFVLQVEAGRIDHANHLNDPGATLWDVLAADETLEFLAAFVERNPDTLLLLVSDHATGVGGLYGAGRSYLESSLGLDLLEAQQASFERMLQVLGQAPDVGQVKEAFRAMKGVALTDAEAEMVVKAIREKAYWPEGVRQGTQPANTLAWAMAQRNPQKPDRPNIGYGSGQHTASPVILLLYGQGLRPLPLGLVDNTHVFRLMGEALGIRYQNPVMSEEEALEVLKARPQGMVHPGDIWA</sequence>
<dbReference type="PANTHER" id="PTHR11596">
    <property type="entry name" value="ALKALINE PHOSPHATASE"/>
    <property type="match status" value="1"/>
</dbReference>
<evidence type="ECO:0000256" key="2">
    <source>
        <dbReference type="PIRSR" id="PIRSR601952-2"/>
    </source>
</evidence>
<comment type="cofactor">
    <cofactor evidence="2">
        <name>Zn(2+)</name>
        <dbReference type="ChEBI" id="CHEBI:29105"/>
    </cofactor>
    <text evidence="2">Binds 2 Zn(2+) ions.</text>
</comment>
<proteinExistence type="predicted"/>
<dbReference type="Proteomes" id="UP000596099">
    <property type="component" value="Plasmid pHB5018c"/>
</dbReference>
<dbReference type="EMBL" id="AP024272">
    <property type="protein sequence ID" value="BCP67595.1"/>
    <property type="molecule type" value="Genomic_DNA"/>
</dbReference>
<dbReference type="GO" id="GO:0046872">
    <property type="term" value="F:metal ion binding"/>
    <property type="evidence" value="ECO:0007669"/>
    <property type="project" value="UniProtKB-KW"/>
</dbReference>
<feature type="binding site" evidence="2">
    <location>
        <position position="31"/>
    </location>
    <ligand>
        <name>Zn(2+)</name>
        <dbReference type="ChEBI" id="CHEBI:29105"/>
        <label>2</label>
    </ligand>
</feature>
<keyword evidence="2" id="KW-0460">Magnesium</keyword>
<feature type="binding site" evidence="2">
    <location>
        <position position="70"/>
    </location>
    <ligand>
        <name>Zn(2+)</name>
        <dbReference type="ChEBI" id="CHEBI:29105"/>
        <label>2</label>
    </ligand>
</feature>
<dbReference type="InterPro" id="IPR017850">
    <property type="entry name" value="Alkaline_phosphatase_core_sf"/>
</dbReference>
<evidence type="ECO:0000256" key="1">
    <source>
        <dbReference type="ARBA" id="ARBA00022553"/>
    </source>
</evidence>
<keyword evidence="1" id="KW-0597">Phosphoprotein</keyword>
<accession>A0A7R7TGM7</accession>
<keyword evidence="2" id="KW-0862">Zinc</keyword>
<gene>
    <name evidence="3" type="ORF">TthHB5018_c25290</name>
</gene>
<dbReference type="AlphaFoldDB" id="A0A7R7TGM7"/>
<dbReference type="GO" id="GO:0004035">
    <property type="term" value="F:alkaline phosphatase activity"/>
    <property type="evidence" value="ECO:0007669"/>
    <property type="project" value="TreeGrafter"/>
</dbReference>
<comment type="cofactor">
    <cofactor evidence="2">
        <name>Mg(2+)</name>
        <dbReference type="ChEBI" id="CHEBI:18420"/>
    </cofactor>
    <text evidence="2">Binds 1 Mg(2+) ion.</text>
</comment>
<evidence type="ECO:0008006" key="5">
    <source>
        <dbReference type="Google" id="ProtNLM"/>
    </source>
</evidence>
<evidence type="ECO:0000313" key="4">
    <source>
        <dbReference type="Proteomes" id="UP000596099"/>
    </source>
</evidence>